<dbReference type="STRING" id="1697053.AKN87_03930"/>
<dbReference type="AlphaFoldDB" id="A0A0K1XCD7"/>
<feature type="transmembrane region" description="Helical" evidence="7">
    <location>
        <begin position="7"/>
        <end position="25"/>
    </location>
</feature>
<dbReference type="InterPro" id="IPR002758">
    <property type="entry name" value="Cation_antiport_E"/>
</dbReference>
<dbReference type="Pfam" id="PF01899">
    <property type="entry name" value="MNHE"/>
    <property type="match status" value="1"/>
</dbReference>
<dbReference type="RefSeq" id="WP_053099741.1">
    <property type="nucleotide sequence ID" value="NZ_CP012365.1"/>
</dbReference>
<dbReference type="PANTHER" id="PTHR34584">
    <property type="entry name" value="NA(+)/H(+) ANTIPORTER SUBUNIT E1"/>
    <property type="match status" value="1"/>
</dbReference>
<dbReference type="Proteomes" id="UP000063953">
    <property type="component" value="Chromosome"/>
</dbReference>
<protein>
    <recommendedName>
        <fullName evidence="10">Multisubunit potassium/proton antiporter PhaE subunit</fullName>
    </recommendedName>
</protein>
<keyword evidence="4 7" id="KW-0812">Transmembrane</keyword>
<evidence type="ECO:0008006" key="10">
    <source>
        <dbReference type="Google" id="ProtNLM"/>
    </source>
</evidence>
<evidence type="ECO:0000256" key="2">
    <source>
        <dbReference type="ARBA" id="ARBA00006228"/>
    </source>
</evidence>
<organism evidence="8 9">
    <name type="scientific">Thiopseudomonas alkaliphila</name>
    <dbReference type="NCBI Taxonomy" id="1697053"/>
    <lineage>
        <taxon>Bacteria</taxon>
        <taxon>Pseudomonadati</taxon>
        <taxon>Pseudomonadota</taxon>
        <taxon>Gammaproteobacteria</taxon>
        <taxon>Pseudomonadales</taxon>
        <taxon>Pseudomonadaceae</taxon>
        <taxon>Thiopseudomonas</taxon>
    </lineage>
</organism>
<dbReference type="GO" id="GO:0005886">
    <property type="term" value="C:plasma membrane"/>
    <property type="evidence" value="ECO:0007669"/>
    <property type="project" value="UniProtKB-SubCell"/>
</dbReference>
<reference evidence="8 9" key="1">
    <citation type="journal article" date="2015" name="Genome Announc.">
        <title>Genome Sequences of Oblitimonas alkaliphila gen. nov. sp. nov. (Proposed), a Novel Bacterium of the Pseudomonadaceae Family.</title>
        <authorList>
            <person name="Lauer A.C."/>
            <person name="Nicholson A.C."/>
            <person name="Humrighouse B.W."/>
            <person name="Emery B."/>
            <person name="Drobish A."/>
            <person name="Juieng P."/>
            <person name="Loparev V."/>
            <person name="McQuiston J.R."/>
        </authorList>
    </citation>
    <scope>NUCLEOTIDE SEQUENCE [LARGE SCALE GENOMIC DNA]</scope>
    <source>
        <strain evidence="8 9">E5571</strain>
    </source>
</reference>
<evidence type="ECO:0000313" key="9">
    <source>
        <dbReference type="Proteomes" id="UP000063953"/>
    </source>
</evidence>
<accession>A0A0K1XCD7</accession>
<evidence type="ECO:0000313" key="8">
    <source>
        <dbReference type="EMBL" id="AKX58832.1"/>
    </source>
</evidence>
<keyword evidence="3" id="KW-1003">Cell membrane</keyword>
<sequence>MSHKRRWFAHPLATLGLTLVWLLLVNDFTSVGHWLFGAFLGLLIPWLTDGWWPNLVRIHNWSQLCVFAMHMLVDIIKANFDVAKLILGSMKELDPSFVELPYDVENELAIFMLASAISLAPGTVAASVDRRRKIMLVHALHCTDDQALIEEIKQRYEAPLMQVFPCSVK</sequence>
<dbReference type="EMBL" id="CP012365">
    <property type="protein sequence ID" value="AKX58832.1"/>
    <property type="molecule type" value="Genomic_DNA"/>
</dbReference>
<evidence type="ECO:0000256" key="4">
    <source>
        <dbReference type="ARBA" id="ARBA00022692"/>
    </source>
</evidence>
<keyword evidence="6 7" id="KW-0472">Membrane</keyword>
<feature type="transmembrane region" description="Helical" evidence="7">
    <location>
        <begin position="31"/>
        <end position="52"/>
    </location>
</feature>
<dbReference type="NCBIfam" id="NF006518">
    <property type="entry name" value="PRK08965.1-2"/>
    <property type="match status" value="1"/>
</dbReference>
<keyword evidence="5 7" id="KW-1133">Transmembrane helix</keyword>
<dbReference type="PANTHER" id="PTHR34584:SF1">
    <property type="entry name" value="NA(+)_H(+) ANTIPORTER SUBUNIT E1"/>
    <property type="match status" value="1"/>
</dbReference>
<comment type="subcellular location">
    <subcellularLocation>
        <location evidence="1">Cell membrane</location>
        <topology evidence="1">Multi-pass membrane protein</topology>
    </subcellularLocation>
</comment>
<evidence type="ECO:0000256" key="6">
    <source>
        <dbReference type="ARBA" id="ARBA00023136"/>
    </source>
</evidence>
<evidence type="ECO:0000256" key="7">
    <source>
        <dbReference type="SAM" id="Phobius"/>
    </source>
</evidence>
<evidence type="ECO:0000256" key="1">
    <source>
        <dbReference type="ARBA" id="ARBA00004651"/>
    </source>
</evidence>
<gene>
    <name evidence="8" type="ORF">AKN88_01955</name>
</gene>
<dbReference type="PIRSF" id="PIRSF019239">
    <property type="entry name" value="MrpE"/>
    <property type="match status" value="1"/>
</dbReference>
<proteinExistence type="inferred from homology"/>
<comment type="similarity">
    <text evidence="2">Belongs to the CPA3 antiporters (TC 2.A.63) subunit E family.</text>
</comment>
<keyword evidence="9" id="KW-1185">Reference proteome</keyword>
<dbReference type="GO" id="GO:0008324">
    <property type="term" value="F:monoatomic cation transmembrane transporter activity"/>
    <property type="evidence" value="ECO:0007669"/>
    <property type="project" value="InterPro"/>
</dbReference>
<evidence type="ECO:0000256" key="5">
    <source>
        <dbReference type="ARBA" id="ARBA00022989"/>
    </source>
</evidence>
<name>A0A0K1XCD7_9GAMM</name>
<evidence type="ECO:0000256" key="3">
    <source>
        <dbReference type="ARBA" id="ARBA00022475"/>
    </source>
</evidence>